<organism evidence="3">
    <name type="scientific">Schistosoma curassoni</name>
    <dbReference type="NCBI Taxonomy" id="6186"/>
    <lineage>
        <taxon>Eukaryota</taxon>
        <taxon>Metazoa</taxon>
        <taxon>Spiralia</taxon>
        <taxon>Lophotrochozoa</taxon>
        <taxon>Platyhelminthes</taxon>
        <taxon>Trematoda</taxon>
        <taxon>Digenea</taxon>
        <taxon>Strigeidida</taxon>
        <taxon>Schistosomatoidea</taxon>
        <taxon>Schistosomatidae</taxon>
        <taxon>Schistosoma</taxon>
    </lineage>
</organism>
<accession>A0A183KQE3</accession>
<evidence type="ECO:0000313" key="3">
    <source>
        <dbReference type="WBParaSite" id="SCUD_0001728101-mRNA-1"/>
    </source>
</evidence>
<dbReference type="WBParaSite" id="SCUD_0001728101-mRNA-1">
    <property type="protein sequence ID" value="SCUD_0001728101-mRNA-1"/>
    <property type="gene ID" value="SCUD_0001728101"/>
</dbReference>
<name>A0A183KQE3_9TREM</name>
<protein>
    <submittedName>
        <fullName evidence="3">Peptidylprolyl isomerase</fullName>
    </submittedName>
</protein>
<evidence type="ECO:0000313" key="2">
    <source>
        <dbReference type="Proteomes" id="UP000279833"/>
    </source>
</evidence>
<reference evidence="1 2" key="2">
    <citation type="submission" date="2018-11" db="EMBL/GenBank/DDBJ databases">
        <authorList>
            <consortium name="Pathogen Informatics"/>
        </authorList>
    </citation>
    <scope>NUCLEOTIDE SEQUENCE [LARGE SCALE GENOMIC DNA]</scope>
    <source>
        <strain evidence="1">Dakar</strain>
        <strain evidence="2">Dakar, Senegal</strain>
    </source>
</reference>
<dbReference type="AlphaFoldDB" id="A0A183KQE3"/>
<sequence>MGGKVIPPEEGGCPRCGKRVYDAEKAIGCPSGVSLFKYFSSNNSVVDATYEVVSCYGKNFGPKGFGFGQGAGALNMG</sequence>
<proteinExistence type="predicted"/>
<reference evidence="3" key="1">
    <citation type="submission" date="2016-06" db="UniProtKB">
        <authorList>
            <consortium name="WormBaseParasite"/>
        </authorList>
    </citation>
    <scope>IDENTIFICATION</scope>
</reference>
<keyword evidence="2" id="KW-1185">Reference proteome</keyword>
<gene>
    <name evidence="1" type="ORF">SCUD_LOCUS17280</name>
</gene>
<dbReference type="STRING" id="6186.A0A183KQE3"/>
<dbReference type="Proteomes" id="UP000279833">
    <property type="component" value="Unassembled WGS sequence"/>
</dbReference>
<dbReference type="EMBL" id="UZAK01039600">
    <property type="protein sequence ID" value="VDP63224.1"/>
    <property type="molecule type" value="Genomic_DNA"/>
</dbReference>
<evidence type="ECO:0000313" key="1">
    <source>
        <dbReference type="EMBL" id="VDP63224.1"/>
    </source>
</evidence>